<evidence type="ECO:0000313" key="1">
    <source>
        <dbReference type="EMBL" id="EEP67020.1"/>
    </source>
</evidence>
<comment type="caution">
    <text evidence="1">The sequence shown here is derived from an EMBL/GenBank/DDBJ whole genome shotgun (WGS) entry which is preliminary data.</text>
</comment>
<dbReference type="Proteomes" id="UP000003009">
    <property type="component" value="Unassembled WGS sequence"/>
</dbReference>
<sequence length="50" mass="5476">MVSTNSEFVGRALMPDVFLNSPMFVGHQCPTYGLSDDLSGSLKPKKPFKT</sequence>
<proteinExistence type="predicted"/>
<keyword evidence="2" id="KW-1185">Reference proteome</keyword>
<dbReference type="HOGENOM" id="CLU_3118788_0_0_4"/>
<dbReference type="STRING" id="629741.GCWU000324_02590"/>
<dbReference type="AlphaFoldDB" id="C4GLL9"/>
<gene>
    <name evidence="1" type="ORF">GCWU000324_02590</name>
</gene>
<name>C4GLL9_9NEIS</name>
<protein>
    <submittedName>
        <fullName evidence="1">Uncharacterized protein</fullName>
    </submittedName>
</protein>
<dbReference type="EMBL" id="ACJW02000005">
    <property type="protein sequence ID" value="EEP67020.1"/>
    <property type="molecule type" value="Genomic_DNA"/>
</dbReference>
<reference evidence="1" key="1">
    <citation type="submission" date="2009-04" db="EMBL/GenBank/DDBJ databases">
        <authorList>
            <person name="Weinstock G."/>
            <person name="Sodergren E."/>
            <person name="Clifton S."/>
            <person name="Fulton L."/>
            <person name="Fulton B."/>
            <person name="Courtney L."/>
            <person name="Fronick C."/>
            <person name="Harrison M."/>
            <person name="Strong C."/>
            <person name="Farmer C."/>
            <person name="Delahaunty K."/>
            <person name="Markovic C."/>
            <person name="Hall O."/>
            <person name="Minx P."/>
            <person name="Tomlinson C."/>
            <person name="Mitreva M."/>
            <person name="Nelson J."/>
            <person name="Hou S."/>
            <person name="Wollam A."/>
            <person name="Pepin K.H."/>
            <person name="Johnson M."/>
            <person name="Bhonagiri V."/>
            <person name="Nash W.E."/>
            <person name="Warren W."/>
            <person name="Chinwalla A."/>
            <person name="Mardis E.R."/>
            <person name="Wilson R.K."/>
        </authorList>
    </citation>
    <scope>NUCLEOTIDE SEQUENCE [LARGE SCALE GENOMIC DNA]</scope>
    <source>
        <strain evidence="1">ATCC 51147</strain>
    </source>
</reference>
<evidence type="ECO:0000313" key="2">
    <source>
        <dbReference type="Proteomes" id="UP000003009"/>
    </source>
</evidence>
<organism evidence="1 2">
    <name type="scientific">Kingella oralis ATCC 51147</name>
    <dbReference type="NCBI Taxonomy" id="629741"/>
    <lineage>
        <taxon>Bacteria</taxon>
        <taxon>Pseudomonadati</taxon>
        <taxon>Pseudomonadota</taxon>
        <taxon>Betaproteobacteria</taxon>
        <taxon>Neisseriales</taxon>
        <taxon>Neisseriaceae</taxon>
        <taxon>Kingella</taxon>
    </lineage>
</organism>
<accession>C4GLL9</accession>